<dbReference type="Proteomes" id="UP001175228">
    <property type="component" value="Unassembled WGS sequence"/>
</dbReference>
<proteinExistence type="predicted"/>
<evidence type="ECO:0000313" key="2">
    <source>
        <dbReference type="EMBL" id="KAK0476558.1"/>
    </source>
</evidence>
<evidence type="ECO:0000256" key="1">
    <source>
        <dbReference type="SAM" id="MobiDB-lite"/>
    </source>
</evidence>
<organism evidence="2 3">
    <name type="scientific">Armillaria luteobubalina</name>
    <dbReference type="NCBI Taxonomy" id="153913"/>
    <lineage>
        <taxon>Eukaryota</taxon>
        <taxon>Fungi</taxon>
        <taxon>Dikarya</taxon>
        <taxon>Basidiomycota</taxon>
        <taxon>Agaricomycotina</taxon>
        <taxon>Agaricomycetes</taxon>
        <taxon>Agaricomycetidae</taxon>
        <taxon>Agaricales</taxon>
        <taxon>Marasmiineae</taxon>
        <taxon>Physalacriaceae</taxon>
        <taxon>Armillaria</taxon>
    </lineage>
</organism>
<name>A0AA39P406_9AGAR</name>
<protein>
    <submittedName>
        <fullName evidence="2">Uncharacterized protein</fullName>
    </submittedName>
</protein>
<feature type="compositionally biased region" description="Basic residues" evidence="1">
    <location>
        <begin position="119"/>
        <end position="131"/>
    </location>
</feature>
<dbReference type="AlphaFoldDB" id="A0AA39P406"/>
<comment type="caution">
    <text evidence="2">The sequence shown here is derived from an EMBL/GenBank/DDBJ whole genome shotgun (WGS) entry which is preliminary data.</text>
</comment>
<evidence type="ECO:0000313" key="3">
    <source>
        <dbReference type="Proteomes" id="UP001175228"/>
    </source>
</evidence>
<reference evidence="2" key="1">
    <citation type="submission" date="2023-06" db="EMBL/GenBank/DDBJ databases">
        <authorList>
            <consortium name="Lawrence Berkeley National Laboratory"/>
            <person name="Ahrendt S."/>
            <person name="Sahu N."/>
            <person name="Indic B."/>
            <person name="Wong-Bajracharya J."/>
            <person name="Merenyi Z."/>
            <person name="Ke H.-M."/>
            <person name="Monk M."/>
            <person name="Kocsube S."/>
            <person name="Drula E."/>
            <person name="Lipzen A."/>
            <person name="Balint B."/>
            <person name="Henrissat B."/>
            <person name="Andreopoulos B."/>
            <person name="Martin F.M."/>
            <person name="Harder C.B."/>
            <person name="Rigling D."/>
            <person name="Ford K.L."/>
            <person name="Foster G.D."/>
            <person name="Pangilinan J."/>
            <person name="Papanicolaou A."/>
            <person name="Barry K."/>
            <person name="LaButti K."/>
            <person name="Viragh M."/>
            <person name="Koriabine M."/>
            <person name="Yan M."/>
            <person name="Riley R."/>
            <person name="Champramary S."/>
            <person name="Plett K.L."/>
            <person name="Tsai I.J."/>
            <person name="Slot J."/>
            <person name="Sipos G."/>
            <person name="Plett J."/>
            <person name="Nagy L.G."/>
            <person name="Grigoriev I.V."/>
        </authorList>
    </citation>
    <scope>NUCLEOTIDE SEQUENCE</scope>
    <source>
        <strain evidence="2">HWK02</strain>
    </source>
</reference>
<accession>A0AA39P406</accession>
<feature type="region of interest" description="Disordered" evidence="1">
    <location>
        <begin position="102"/>
        <end position="133"/>
    </location>
</feature>
<dbReference type="EMBL" id="JAUEPU010000126">
    <property type="protein sequence ID" value="KAK0476558.1"/>
    <property type="molecule type" value="Genomic_DNA"/>
</dbReference>
<sequence length="152" mass="17213">CAHGATREVSESFRFIECSPWHLLLSEDLNLPSSTYNATSMPRGTSAATEFCFETTYRVPASEGRYIGNTREIRLLPSDEFSFTEHVSATLRPAEQLLRTTDRSPASEGHVNDLSAHDRKGRRATIRRSHKTQPFPRAREGIFLPSVRTFRT</sequence>
<gene>
    <name evidence="2" type="ORF">EDD18DRAFT_1214256</name>
</gene>
<feature type="non-terminal residue" evidence="2">
    <location>
        <position position="152"/>
    </location>
</feature>
<keyword evidence="3" id="KW-1185">Reference proteome</keyword>